<reference evidence="1 2" key="2">
    <citation type="journal article" date="2022" name="Mol. Ecol. Resour.">
        <title>The genomes of chicory, endive, great burdock and yacon provide insights into Asteraceae paleo-polyploidization history and plant inulin production.</title>
        <authorList>
            <person name="Fan W."/>
            <person name="Wang S."/>
            <person name="Wang H."/>
            <person name="Wang A."/>
            <person name="Jiang F."/>
            <person name="Liu H."/>
            <person name="Zhao H."/>
            <person name="Xu D."/>
            <person name="Zhang Y."/>
        </authorList>
    </citation>
    <scope>NUCLEOTIDE SEQUENCE [LARGE SCALE GENOMIC DNA]</scope>
    <source>
        <strain evidence="2">cv. Yunnan</strain>
        <tissue evidence="1">Leaves</tissue>
    </source>
</reference>
<proteinExistence type="predicted"/>
<comment type="caution">
    <text evidence="1">The sequence shown here is derived from an EMBL/GenBank/DDBJ whole genome shotgun (WGS) entry which is preliminary data.</text>
</comment>
<evidence type="ECO:0000313" key="2">
    <source>
        <dbReference type="Proteomes" id="UP001056120"/>
    </source>
</evidence>
<organism evidence="1 2">
    <name type="scientific">Smallanthus sonchifolius</name>
    <dbReference type="NCBI Taxonomy" id="185202"/>
    <lineage>
        <taxon>Eukaryota</taxon>
        <taxon>Viridiplantae</taxon>
        <taxon>Streptophyta</taxon>
        <taxon>Embryophyta</taxon>
        <taxon>Tracheophyta</taxon>
        <taxon>Spermatophyta</taxon>
        <taxon>Magnoliopsida</taxon>
        <taxon>eudicotyledons</taxon>
        <taxon>Gunneridae</taxon>
        <taxon>Pentapetalae</taxon>
        <taxon>asterids</taxon>
        <taxon>campanulids</taxon>
        <taxon>Asterales</taxon>
        <taxon>Asteraceae</taxon>
        <taxon>Asteroideae</taxon>
        <taxon>Heliantheae alliance</taxon>
        <taxon>Millerieae</taxon>
        <taxon>Smallanthus</taxon>
    </lineage>
</organism>
<evidence type="ECO:0000313" key="1">
    <source>
        <dbReference type="EMBL" id="KAI3732631.1"/>
    </source>
</evidence>
<dbReference type="EMBL" id="CM042038">
    <property type="protein sequence ID" value="KAI3732631.1"/>
    <property type="molecule type" value="Genomic_DNA"/>
</dbReference>
<name>A0ACB9CE86_9ASTR</name>
<protein>
    <submittedName>
        <fullName evidence="1">Uncharacterized protein</fullName>
    </submittedName>
</protein>
<gene>
    <name evidence="1" type="ORF">L1987_63838</name>
</gene>
<sequence>MFERHWKKPPLSTTNLNHGTLKIYSKEGLCSPFKGQTGQIMLCLWKLQPHCQHLLLLPSAAKKPQATCFCEDKQEQTDHFAANCKFNPFNQILHQAPHKQPTSKRTSAEKPYVYKDKPSAATKSAAAQPKSSAAKSATDKPKPSAVTKSVADKLKSSAAKSAADKANPSAAKARSAADRAKKTGKPSPQQWKAKIPTSIPPRIIIGSVECTHVESDNPRTLFFKDASSWIPPTN</sequence>
<accession>A0ACB9CE86</accession>
<keyword evidence="2" id="KW-1185">Reference proteome</keyword>
<dbReference type="Proteomes" id="UP001056120">
    <property type="component" value="Linkage Group LG21"/>
</dbReference>
<reference evidence="2" key="1">
    <citation type="journal article" date="2022" name="Mol. Ecol. Resour.">
        <title>The genomes of chicory, endive, great burdock and yacon provide insights into Asteraceae palaeo-polyploidization history and plant inulin production.</title>
        <authorList>
            <person name="Fan W."/>
            <person name="Wang S."/>
            <person name="Wang H."/>
            <person name="Wang A."/>
            <person name="Jiang F."/>
            <person name="Liu H."/>
            <person name="Zhao H."/>
            <person name="Xu D."/>
            <person name="Zhang Y."/>
        </authorList>
    </citation>
    <scope>NUCLEOTIDE SEQUENCE [LARGE SCALE GENOMIC DNA]</scope>
    <source>
        <strain evidence="2">cv. Yunnan</strain>
    </source>
</reference>